<keyword evidence="3" id="KW-1185">Reference proteome</keyword>
<dbReference type="Gene3D" id="1.20.144.10">
    <property type="entry name" value="Phosphatidic acid phosphatase type 2/haloperoxidase"/>
    <property type="match status" value="1"/>
</dbReference>
<dbReference type="Pfam" id="PF01569">
    <property type="entry name" value="PAP2"/>
    <property type="match status" value="1"/>
</dbReference>
<dbReference type="EMBL" id="CP023668">
    <property type="protein sequence ID" value="ATG97216.1"/>
    <property type="molecule type" value="Genomic_DNA"/>
</dbReference>
<dbReference type="OrthoDB" id="394310at2"/>
<accession>A0A291IR65</accession>
<evidence type="ECO:0000259" key="1">
    <source>
        <dbReference type="Pfam" id="PF01569"/>
    </source>
</evidence>
<dbReference type="RefSeq" id="WP_096862504.1">
    <property type="nucleotide sequence ID" value="NZ_CP023668.1"/>
</dbReference>
<dbReference type="KEGG" id="mlac:CP520_00350"/>
<evidence type="ECO:0000313" key="3">
    <source>
        <dbReference type="Proteomes" id="UP000232227"/>
    </source>
</evidence>
<feature type="domain" description="Phosphatidic acid phosphatase type 2/haloperoxidase" evidence="1">
    <location>
        <begin position="315"/>
        <end position="402"/>
    </location>
</feature>
<gene>
    <name evidence="2" type="ORF">CP520_00350</name>
</gene>
<dbReference type="Proteomes" id="UP000232227">
    <property type="component" value="Chromosome"/>
</dbReference>
<protein>
    <recommendedName>
        <fullName evidence="1">Phosphatidic acid phosphatase type 2/haloperoxidase domain-containing protein</fullName>
    </recommendedName>
</protein>
<dbReference type="InterPro" id="IPR000326">
    <property type="entry name" value="PAP2/HPO"/>
</dbReference>
<sequence>MSFELVKLKNENHHKDKIIFTSVIGIFIVLGIGSFIATSFYSVDYKFADTMYKSMKYKIFRGWEAYTIMDGNVGVITCLILMFLVLFESYVLFIARHHPGHWFAQWRNHRIWFYVVGFVVIVAIEVPVMMKVCFANYGFGKKFDWILLIGSDYQIPIFIVSLVLQWSFYWFMAYMMLTKIAKTDLFLDDHYWRRALILVVMLAFNYIIILIFKPGFGRVYYFNINWQTIFDSDFNLNAPENIARKAFYLNQTQFQYGYTFLDGNSDLLTSTPNKAIYNIPPEITQPWYKARGFFGSRYVGTRGTTIDGAYIPGDYGMLPKSDAFPSGHTAATIFIGSTIWVFAKPNLKIKKNRKYIYIAFVIAIIYLLDMMFALVSSSGHWWSDMAFQLFMMPVWFILAYLLCDKVLFKLCSWFGYNYVKKISYKDERDTVNKENKKAKKISK</sequence>
<reference evidence="2 3" key="1">
    <citation type="submission" date="2017-09" db="EMBL/GenBank/DDBJ databases">
        <title>SPAdes assembly of the Mesoplasma lactucae genome.</title>
        <authorList>
            <person name="Knight T.F."/>
            <person name="Rubinstein R."/>
            <person name="Citino T."/>
        </authorList>
    </citation>
    <scope>NUCLEOTIDE SEQUENCE [LARGE SCALE GENOMIC DNA]</scope>
    <source>
        <strain evidence="2 3">831-C4</strain>
    </source>
</reference>
<evidence type="ECO:0000313" key="2">
    <source>
        <dbReference type="EMBL" id="ATG97216.1"/>
    </source>
</evidence>
<name>A0A291IR65_9MOLU</name>
<proteinExistence type="predicted"/>
<organism evidence="2 3">
    <name type="scientific">Mesoplasma lactucae ATCC 49193</name>
    <dbReference type="NCBI Taxonomy" id="81460"/>
    <lineage>
        <taxon>Bacteria</taxon>
        <taxon>Bacillati</taxon>
        <taxon>Mycoplasmatota</taxon>
        <taxon>Mollicutes</taxon>
        <taxon>Entomoplasmatales</taxon>
        <taxon>Entomoplasmataceae</taxon>
        <taxon>Mesoplasma</taxon>
    </lineage>
</organism>
<dbReference type="AlphaFoldDB" id="A0A291IR65"/>